<proteinExistence type="predicted"/>
<organism evidence="1 2">
    <name type="scientific">Clunio marinus</name>
    <dbReference type="NCBI Taxonomy" id="568069"/>
    <lineage>
        <taxon>Eukaryota</taxon>
        <taxon>Metazoa</taxon>
        <taxon>Ecdysozoa</taxon>
        <taxon>Arthropoda</taxon>
        <taxon>Hexapoda</taxon>
        <taxon>Insecta</taxon>
        <taxon>Pterygota</taxon>
        <taxon>Neoptera</taxon>
        <taxon>Endopterygota</taxon>
        <taxon>Diptera</taxon>
        <taxon>Nematocera</taxon>
        <taxon>Chironomoidea</taxon>
        <taxon>Chironomidae</taxon>
        <taxon>Clunio</taxon>
    </lineage>
</organism>
<reference evidence="1 2" key="1">
    <citation type="submission" date="2015-04" db="EMBL/GenBank/DDBJ databases">
        <authorList>
            <person name="Syromyatnikov M.Y."/>
            <person name="Popov V.N."/>
        </authorList>
    </citation>
    <scope>NUCLEOTIDE SEQUENCE [LARGE SCALE GENOMIC DNA]</scope>
</reference>
<dbReference type="AlphaFoldDB" id="A0A1J1HNB8"/>
<sequence>MKSLHPQKTFKTYHMLHLPENLKVALHNSLEKRHFILINHTTTTSLYLAIAISMLEKVY</sequence>
<protein>
    <submittedName>
        <fullName evidence="1">CLUMA_CG003363, isoform A</fullName>
    </submittedName>
</protein>
<dbReference type="Proteomes" id="UP000183832">
    <property type="component" value="Unassembled WGS sequence"/>
</dbReference>
<keyword evidence="2" id="KW-1185">Reference proteome</keyword>
<gene>
    <name evidence="1" type="ORF">CLUMA_CG003363</name>
</gene>
<accession>A0A1J1HNB8</accession>
<evidence type="ECO:0000313" key="1">
    <source>
        <dbReference type="EMBL" id="CRK89552.1"/>
    </source>
</evidence>
<dbReference type="EMBL" id="CVRI01000013">
    <property type="protein sequence ID" value="CRK89552.1"/>
    <property type="molecule type" value="Genomic_DNA"/>
</dbReference>
<evidence type="ECO:0000313" key="2">
    <source>
        <dbReference type="Proteomes" id="UP000183832"/>
    </source>
</evidence>
<name>A0A1J1HNB8_9DIPT</name>